<dbReference type="HOGENOM" id="CLU_094842_1_0_2"/>
<reference evidence="2 3" key="1">
    <citation type="submission" date="2010-06" db="EMBL/GenBank/DDBJ databases">
        <title>Complete sequence chromosome of Methanohalobium evestigatum Z-7303.</title>
        <authorList>
            <consortium name="US DOE Joint Genome Institute"/>
            <person name="Lucas S."/>
            <person name="Copeland A."/>
            <person name="Lapidus A."/>
            <person name="Cheng J.-F."/>
            <person name="Bruce D."/>
            <person name="Goodwin L."/>
            <person name="Pitluck S."/>
            <person name="Saunders E."/>
            <person name="Detter J.C."/>
            <person name="Han C."/>
            <person name="Tapia R."/>
            <person name="Land M."/>
            <person name="Hauser L."/>
            <person name="Kyrpides N."/>
            <person name="Mikhailova N."/>
            <person name="Sieprawska-Lupa M."/>
            <person name="Whitman W.B."/>
            <person name="Anderson I."/>
            <person name="Woyke T."/>
        </authorList>
    </citation>
    <scope>NUCLEOTIDE SEQUENCE [LARGE SCALE GENOMIC DNA]</scope>
    <source>
        <strain evidence="3">ATCC BAA-1072 / DSM 3721 / NBRC 107634 / OCM 161 / Z-7303</strain>
    </source>
</reference>
<keyword evidence="3" id="KW-1185">Reference proteome</keyword>
<evidence type="ECO:0000259" key="1">
    <source>
        <dbReference type="PROSITE" id="PS51671"/>
    </source>
</evidence>
<dbReference type="PROSITE" id="PS51671">
    <property type="entry name" value="ACT"/>
    <property type="match status" value="1"/>
</dbReference>
<dbReference type="CDD" id="cd04886">
    <property type="entry name" value="ACT_ThrD-II-like"/>
    <property type="match status" value="1"/>
</dbReference>
<organism evidence="2 3">
    <name type="scientific">Methanohalobium evestigatum (strain ATCC BAA-1072 / DSM 3721 / NBRC 107634 / OCM 161 / Z-7303)</name>
    <dbReference type="NCBI Taxonomy" id="644295"/>
    <lineage>
        <taxon>Archaea</taxon>
        <taxon>Methanobacteriati</taxon>
        <taxon>Methanobacteriota</taxon>
        <taxon>Stenosarchaea group</taxon>
        <taxon>Methanomicrobia</taxon>
        <taxon>Methanosarcinales</taxon>
        <taxon>Methanosarcinaceae</taxon>
        <taxon>Methanohalobium</taxon>
    </lineage>
</organism>
<protein>
    <submittedName>
        <fullName evidence="2">Amino acid-binding ACT domain protein</fullName>
    </submittedName>
</protein>
<dbReference type="Proteomes" id="UP000000391">
    <property type="component" value="Chromosome"/>
</dbReference>
<dbReference type="STRING" id="644295.Metev_0892"/>
<dbReference type="OrthoDB" id="60296at2157"/>
<feature type="domain" description="ACT" evidence="1">
    <location>
        <begin position="4"/>
        <end position="85"/>
    </location>
</feature>
<dbReference type="GeneID" id="9346521"/>
<dbReference type="InterPro" id="IPR002912">
    <property type="entry name" value="ACT_dom"/>
</dbReference>
<proteinExistence type="predicted"/>
<dbReference type="RefSeq" id="WP_013194357.1">
    <property type="nucleotide sequence ID" value="NC_014253.1"/>
</dbReference>
<dbReference type="InterPro" id="IPR044561">
    <property type="entry name" value="ACT_ThrD-II-like"/>
</dbReference>
<gene>
    <name evidence="2" type="ordered locus">Metev_0892</name>
</gene>
<evidence type="ECO:0000313" key="2">
    <source>
        <dbReference type="EMBL" id="ADI73789.1"/>
    </source>
</evidence>
<dbReference type="KEGG" id="mev:Metev_0892"/>
<evidence type="ECO:0000313" key="3">
    <source>
        <dbReference type="Proteomes" id="UP000000391"/>
    </source>
</evidence>
<name>D7E8W8_METEZ</name>
<sequence>MRVSMDIELQDRPGQLLQALQPISDLKGNLISVVHHHEKEKNRRSKIPVQCVIDIDPEKLDELKSQLKERGIGVAKVGEQRFVERGAVVLIGHIVHNDIQDTIDTVDRTGYAEVVDLTLSMPKIDQTSSAFLKIDAVGKEELNDSISLLKEVAKEKDLLVVEPIET</sequence>
<dbReference type="EMBL" id="CP002069">
    <property type="protein sequence ID" value="ADI73789.1"/>
    <property type="molecule type" value="Genomic_DNA"/>
</dbReference>
<dbReference type="AlphaFoldDB" id="D7E8W8"/>
<accession>D7E8W8</accession>